<reference evidence="10 11" key="1">
    <citation type="journal article" date="2019" name="Int. J. Syst. Evol. Microbiol.">
        <title>The Global Catalogue of Microorganisms (GCM) 10K type strain sequencing project: providing services to taxonomists for standard genome sequencing and annotation.</title>
        <authorList>
            <consortium name="The Broad Institute Genomics Platform"/>
            <consortium name="The Broad Institute Genome Sequencing Center for Infectious Disease"/>
            <person name="Wu L."/>
            <person name="Ma J."/>
        </authorList>
    </citation>
    <scope>NUCLEOTIDE SEQUENCE [LARGE SCALE GENOMIC DNA]</scope>
    <source>
        <strain evidence="10 11">CGMCC 1.12285</strain>
    </source>
</reference>
<dbReference type="GO" id="GO:0006164">
    <property type="term" value="P:purine nucleotide biosynthetic process"/>
    <property type="evidence" value="ECO:0007669"/>
    <property type="project" value="UniProtKB-KW"/>
</dbReference>
<keyword evidence="4 10" id="KW-0436">Ligase</keyword>
<evidence type="ECO:0000256" key="2">
    <source>
        <dbReference type="ARBA" id="ARBA00013047"/>
    </source>
</evidence>
<evidence type="ECO:0000313" key="11">
    <source>
        <dbReference type="Proteomes" id="UP001597111"/>
    </source>
</evidence>
<dbReference type="FunFam" id="3.30.1330.10:FF:000020">
    <property type="entry name" value="Phosphoribosylformylglycinamidine cyclo-ligase"/>
    <property type="match status" value="1"/>
</dbReference>
<dbReference type="InterPro" id="IPR010918">
    <property type="entry name" value="PurM-like_C_dom"/>
</dbReference>
<comment type="pathway">
    <text evidence="1">Purine metabolism; IMP biosynthesis via de novo pathway; 5-amino-1-(5-phospho-D-ribosyl)imidazole from N(2)-formyl-N(1)-(5-phospho-D-ribosyl)glycinamide: step 2/2.</text>
</comment>
<feature type="domain" description="PurM-like N-terminal" evidence="8">
    <location>
        <begin position="11"/>
        <end position="124"/>
    </location>
</feature>
<dbReference type="EMBL" id="JBHUDH010000157">
    <property type="protein sequence ID" value="MFD1527198.1"/>
    <property type="molecule type" value="Genomic_DNA"/>
</dbReference>
<dbReference type="Proteomes" id="UP001597111">
    <property type="component" value="Unassembled WGS sequence"/>
</dbReference>
<protein>
    <recommendedName>
        <fullName evidence="2">phosphoribosylformylglycinamidine cyclo-ligase</fullName>
        <ecNumber evidence="2">6.3.3.1</ecNumber>
    </recommendedName>
</protein>
<dbReference type="PANTHER" id="PTHR10520">
    <property type="entry name" value="TRIFUNCTIONAL PURINE BIOSYNTHETIC PROTEIN ADENOSINE-3-RELATED"/>
    <property type="match status" value="1"/>
</dbReference>
<gene>
    <name evidence="10" type="primary">purM</name>
    <name evidence="10" type="ORF">ACFR9S_12995</name>
</gene>
<dbReference type="Pfam" id="PF02769">
    <property type="entry name" value="AIRS_C"/>
    <property type="match status" value="1"/>
</dbReference>
<keyword evidence="6" id="KW-0658">Purine biosynthesis</keyword>
<dbReference type="Gene3D" id="3.90.650.10">
    <property type="entry name" value="PurM-like C-terminal domain"/>
    <property type="match status" value="1"/>
</dbReference>
<dbReference type="GO" id="GO:0004641">
    <property type="term" value="F:phosphoribosylformylglycinamidine cyclo-ligase activity"/>
    <property type="evidence" value="ECO:0007669"/>
    <property type="project" value="UniProtKB-EC"/>
</dbReference>
<dbReference type="PANTHER" id="PTHR10520:SF12">
    <property type="entry name" value="TRIFUNCTIONAL PURINE BIOSYNTHETIC PROTEIN ADENOSINE-3"/>
    <property type="match status" value="1"/>
</dbReference>
<evidence type="ECO:0000259" key="8">
    <source>
        <dbReference type="Pfam" id="PF00586"/>
    </source>
</evidence>
<organism evidence="10 11">
    <name type="scientific">Halolamina salina</name>
    <dbReference type="NCBI Taxonomy" id="1220023"/>
    <lineage>
        <taxon>Archaea</taxon>
        <taxon>Methanobacteriati</taxon>
        <taxon>Methanobacteriota</taxon>
        <taxon>Stenosarchaea group</taxon>
        <taxon>Halobacteria</taxon>
        <taxon>Halobacteriales</taxon>
        <taxon>Haloferacaceae</taxon>
    </lineage>
</organism>
<dbReference type="SUPFAM" id="SSF56042">
    <property type="entry name" value="PurM C-terminal domain-like"/>
    <property type="match status" value="1"/>
</dbReference>
<dbReference type="Pfam" id="PF00586">
    <property type="entry name" value="AIRS"/>
    <property type="match status" value="1"/>
</dbReference>
<dbReference type="SUPFAM" id="SSF55326">
    <property type="entry name" value="PurM N-terminal domain-like"/>
    <property type="match status" value="1"/>
</dbReference>
<comment type="caution">
    <text evidence="10">The sequence shown here is derived from an EMBL/GenBank/DDBJ whole genome shotgun (WGS) entry which is preliminary data.</text>
</comment>
<dbReference type="InterPro" id="IPR036921">
    <property type="entry name" value="PurM-like_N_sf"/>
</dbReference>
<evidence type="ECO:0000256" key="4">
    <source>
        <dbReference type="ARBA" id="ARBA00022598"/>
    </source>
</evidence>
<keyword evidence="7" id="KW-0067">ATP-binding</keyword>
<accession>A0ABD6B8R6</accession>
<feature type="non-terminal residue" evidence="10">
    <location>
        <position position="1"/>
    </location>
</feature>
<keyword evidence="11" id="KW-1185">Reference proteome</keyword>
<keyword evidence="3" id="KW-0963">Cytoplasm</keyword>
<dbReference type="RefSeq" id="WP_379731329.1">
    <property type="nucleotide sequence ID" value="NZ_JBHSWZ010000076.1"/>
</dbReference>
<dbReference type="InterPro" id="IPR036676">
    <property type="entry name" value="PurM-like_C_sf"/>
</dbReference>
<evidence type="ECO:0000259" key="9">
    <source>
        <dbReference type="Pfam" id="PF02769"/>
    </source>
</evidence>
<dbReference type="InterPro" id="IPR016188">
    <property type="entry name" value="PurM-like_N"/>
</dbReference>
<evidence type="ECO:0000256" key="6">
    <source>
        <dbReference type="ARBA" id="ARBA00022755"/>
    </source>
</evidence>
<proteinExistence type="predicted"/>
<dbReference type="EC" id="6.3.3.1" evidence="2"/>
<dbReference type="AlphaFoldDB" id="A0ABD6B8R6"/>
<evidence type="ECO:0000313" key="10">
    <source>
        <dbReference type="EMBL" id="MFD1527198.1"/>
    </source>
</evidence>
<dbReference type="InterPro" id="IPR004733">
    <property type="entry name" value="PurM_cligase"/>
</dbReference>
<dbReference type="CDD" id="cd02196">
    <property type="entry name" value="PurM"/>
    <property type="match status" value="1"/>
</dbReference>
<evidence type="ECO:0000256" key="3">
    <source>
        <dbReference type="ARBA" id="ARBA00022490"/>
    </source>
</evidence>
<evidence type="ECO:0000256" key="1">
    <source>
        <dbReference type="ARBA" id="ARBA00004686"/>
    </source>
</evidence>
<name>A0ABD6B8R6_9EURY</name>
<evidence type="ECO:0000256" key="5">
    <source>
        <dbReference type="ARBA" id="ARBA00022741"/>
    </source>
</evidence>
<dbReference type="GO" id="GO:0005524">
    <property type="term" value="F:ATP binding"/>
    <property type="evidence" value="ECO:0007669"/>
    <property type="project" value="UniProtKB-KW"/>
</dbReference>
<keyword evidence="5" id="KW-0547">Nucleotide-binding</keyword>
<evidence type="ECO:0000256" key="7">
    <source>
        <dbReference type="ARBA" id="ARBA00022840"/>
    </source>
</evidence>
<sequence length="297" mass="31248">AGAAGEGTDSDYAGLLDIGDRYLALATDGVGTKLLVAEAMGDYSTVGIDCIAMNANDLVAAGVRPVAFVDYLAVDEPDETFAEQIGQGLAAGAEAADLELVGGETAVMPEVVKGLDLAGTCAGLAAKDAVFPGSAEVGDALVGWESSGIHSNGLTLAREAVTQEYQYTDPYPGERYDAVGDALLEPTRIYTDLLDPMREHGVRAAAHVTGGGWTNLERLGDYHYEIDDPWPRQEVFDFVQDLGDVSDEEMHRTFNMGTGFVAAVDPERADSLVGETDGRVIGQVEEGEGVSIRGLEL</sequence>
<dbReference type="Gene3D" id="3.30.1330.10">
    <property type="entry name" value="PurM-like, N-terminal domain"/>
    <property type="match status" value="1"/>
</dbReference>
<dbReference type="NCBIfam" id="TIGR00878">
    <property type="entry name" value="purM"/>
    <property type="match status" value="1"/>
</dbReference>
<feature type="domain" description="PurM-like C-terminal" evidence="9">
    <location>
        <begin position="136"/>
        <end position="292"/>
    </location>
</feature>